<evidence type="ECO:0000256" key="9">
    <source>
        <dbReference type="ARBA" id="ARBA00022927"/>
    </source>
</evidence>
<evidence type="ECO:0000256" key="10">
    <source>
        <dbReference type="ARBA" id="ARBA00023034"/>
    </source>
</evidence>
<sequence length="468" mass="52715">MVAGADLLDAHHAYLLGNFQHALRILQKIKDKELQLKVDVLTYRVYLAQKKYGIVLDEIREDSEHIELRFIRLIATFLTSTNARERVLREAEKLLTGTLGEDAEPILVLAATLYLNADLPELALRTLHPGEGVYCSALRVQCFMAMNRYDLAGKEVRRMQTADEDALPCQLATALFNLSKGGEQLQEALNIYEELKERYGATSVILNGQAAALIGMNKWEEAESILQEALDADNSNPEVLVNSIMVSQHLGKPIETINRLTSQLRDANKDHQFLLDYSLKEEEFNRCAQQFAPTGCALSVDDKCCNYQPLTKNCCLDVVVRLIFFNDPLKYTDWNSVPQGADLPGKPEARPYSWKQRRCLPSGKDGLEKVGRFAGMELKNPLFDCRCLRRIARTWCKGRISNAEIRRLAFGRNNSPTIGERSTRCAGLVMCSACRIALFAQPCTGWKRARGGQTIGWRRSVKVVNQQT</sequence>
<dbReference type="OrthoDB" id="310217at2759"/>
<dbReference type="FunCoup" id="A0A419Q7T2">
    <property type="interactions" value="1107"/>
</dbReference>
<dbReference type="PANTHER" id="PTHR10805">
    <property type="entry name" value="COATOMER SUBUNIT EPSILON"/>
    <property type="match status" value="1"/>
</dbReference>
<dbReference type="AlphaFoldDB" id="A0A419Q7T2"/>
<dbReference type="EMBL" id="NIRI02000056">
    <property type="protein sequence ID" value="KAG5445946.1"/>
    <property type="molecule type" value="Genomic_DNA"/>
</dbReference>
<dbReference type="GO" id="GO:0006890">
    <property type="term" value="P:retrograde vesicle-mediated transport, Golgi to endoplasmic reticulum"/>
    <property type="evidence" value="ECO:0007669"/>
    <property type="project" value="InterPro"/>
</dbReference>
<evidence type="ECO:0000256" key="5">
    <source>
        <dbReference type="ARBA" id="ARBA00015828"/>
    </source>
</evidence>
<dbReference type="InterPro" id="IPR006822">
    <property type="entry name" value="Coatomer_esu"/>
</dbReference>
<comment type="subcellular location">
    <subcellularLocation>
        <location evidence="2">Cytoplasmic vesicle</location>
        <location evidence="2">COPI-coated vesicle membrane</location>
        <topology evidence="2">Peripheral membrane protein</topology>
        <orientation evidence="2">Cytoplasmic side</orientation>
    </subcellularLocation>
    <subcellularLocation>
        <location evidence="1">Golgi apparatus membrane</location>
        <topology evidence="1">Peripheral membrane protein</topology>
        <orientation evidence="1">Cytoplasmic side</orientation>
    </subcellularLocation>
</comment>
<evidence type="ECO:0000256" key="3">
    <source>
        <dbReference type="ARBA" id="ARBA00008827"/>
    </source>
</evidence>
<dbReference type="SUPFAM" id="SSF48452">
    <property type="entry name" value="TPR-like"/>
    <property type="match status" value="1"/>
</dbReference>
<evidence type="ECO:0000256" key="12">
    <source>
        <dbReference type="ARBA" id="ARBA00023329"/>
    </source>
</evidence>
<dbReference type="GO" id="GO:0015031">
    <property type="term" value="P:protein transport"/>
    <property type="evidence" value="ECO:0007669"/>
    <property type="project" value="UniProtKB-KW"/>
</dbReference>
<dbReference type="PANTHER" id="PTHR10805:SF0">
    <property type="entry name" value="COATOMER SUBUNIT EPSILON"/>
    <property type="match status" value="1"/>
</dbReference>
<comment type="similarity">
    <text evidence="3">Belongs to the COPE family.</text>
</comment>
<dbReference type="STRING" id="79923.A0A419Q7T2"/>
<dbReference type="GO" id="GO:0030126">
    <property type="term" value="C:COPI vesicle coat"/>
    <property type="evidence" value="ECO:0007669"/>
    <property type="project" value="TreeGrafter"/>
</dbReference>
<reference evidence="14 15" key="1">
    <citation type="journal article" date="2018" name="Biotechnol. Adv.">
        <title>Improved genomic resources and new bioinformatic workflow for the carcinogenic parasite Clonorchis sinensis: Biotechnological implications.</title>
        <authorList>
            <person name="Wang D."/>
            <person name="Korhonen P.K."/>
            <person name="Gasser R.B."/>
            <person name="Young N.D."/>
        </authorList>
    </citation>
    <scope>NUCLEOTIDE SEQUENCE [LARGE SCALE GENOMIC DNA]</scope>
    <source>
        <strain evidence="14">Cs-k2</strain>
    </source>
</reference>
<accession>A0A419Q7T2</accession>
<dbReference type="Proteomes" id="UP000286415">
    <property type="component" value="Unassembled WGS sequence"/>
</dbReference>
<evidence type="ECO:0000256" key="11">
    <source>
        <dbReference type="ARBA" id="ARBA00023136"/>
    </source>
</evidence>
<gene>
    <name evidence="14" type="ORF">CSKR_102811</name>
</gene>
<reference evidence="14 15" key="2">
    <citation type="journal article" date="2021" name="Genomics">
        <title>High-quality reference genome for Clonorchis sinensis.</title>
        <authorList>
            <person name="Young N.D."/>
            <person name="Stroehlein A.J."/>
            <person name="Kinkar L."/>
            <person name="Wang T."/>
            <person name="Sohn W.M."/>
            <person name="Chang B.C.H."/>
            <person name="Kaur P."/>
            <person name="Weisz D."/>
            <person name="Dudchenko O."/>
            <person name="Aiden E.L."/>
            <person name="Korhonen P.K."/>
            <person name="Gasser R.B."/>
        </authorList>
    </citation>
    <scope>NUCLEOTIDE SEQUENCE [LARGE SCALE GENOMIC DNA]</scope>
    <source>
        <strain evidence="14">Cs-k2</strain>
    </source>
</reference>
<dbReference type="GO" id="GO:0000139">
    <property type="term" value="C:Golgi membrane"/>
    <property type="evidence" value="ECO:0007669"/>
    <property type="project" value="UniProtKB-SubCell"/>
</dbReference>
<keyword evidence="15" id="KW-1185">Reference proteome</keyword>
<dbReference type="GO" id="GO:0006891">
    <property type="term" value="P:intra-Golgi vesicle-mediated transport"/>
    <property type="evidence" value="ECO:0007669"/>
    <property type="project" value="TreeGrafter"/>
</dbReference>
<keyword evidence="12" id="KW-0968">Cytoplasmic vesicle</keyword>
<dbReference type="GO" id="GO:0005198">
    <property type="term" value="F:structural molecule activity"/>
    <property type="evidence" value="ECO:0007669"/>
    <property type="project" value="InterPro"/>
</dbReference>
<evidence type="ECO:0000256" key="13">
    <source>
        <dbReference type="ARBA" id="ARBA00031602"/>
    </source>
</evidence>
<evidence type="ECO:0000256" key="6">
    <source>
        <dbReference type="ARBA" id="ARBA00022448"/>
    </source>
</evidence>
<keyword evidence="6" id="KW-0813">Transport</keyword>
<comment type="caution">
    <text evidence="14">The sequence shown here is derived from an EMBL/GenBank/DDBJ whole genome shotgun (WGS) entry which is preliminary data.</text>
</comment>
<evidence type="ECO:0000256" key="2">
    <source>
        <dbReference type="ARBA" id="ARBA00004347"/>
    </source>
</evidence>
<evidence type="ECO:0000313" key="15">
    <source>
        <dbReference type="Proteomes" id="UP000286415"/>
    </source>
</evidence>
<dbReference type="GO" id="GO:0006888">
    <property type="term" value="P:endoplasmic reticulum to Golgi vesicle-mediated transport"/>
    <property type="evidence" value="ECO:0007669"/>
    <property type="project" value="TreeGrafter"/>
</dbReference>
<keyword evidence="8" id="KW-0931">ER-Golgi transport</keyword>
<dbReference type="InterPro" id="IPR011990">
    <property type="entry name" value="TPR-like_helical_dom_sf"/>
</dbReference>
<keyword evidence="9" id="KW-0653">Protein transport</keyword>
<dbReference type="Pfam" id="PF04733">
    <property type="entry name" value="Coatomer_E"/>
    <property type="match status" value="1"/>
</dbReference>
<protein>
    <recommendedName>
        <fullName evidence="5">Coatomer subunit epsilon</fullName>
    </recommendedName>
    <alternativeName>
        <fullName evidence="13">Epsilon-coat protein</fullName>
    </alternativeName>
</protein>
<evidence type="ECO:0000313" key="14">
    <source>
        <dbReference type="EMBL" id="KAG5445946.1"/>
    </source>
</evidence>
<organism evidence="14 15">
    <name type="scientific">Clonorchis sinensis</name>
    <name type="common">Chinese liver fluke</name>
    <dbReference type="NCBI Taxonomy" id="79923"/>
    <lineage>
        <taxon>Eukaryota</taxon>
        <taxon>Metazoa</taxon>
        <taxon>Spiralia</taxon>
        <taxon>Lophotrochozoa</taxon>
        <taxon>Platyhelminthes</taxon>
        <taxon>Trematoda</taxon>
        <taxon>Digenea</taxon>
        <taxon>Opisthorchiida</taxon>
        <taxon>Opisthorchiata</taxon>
        <taxon>Opisthorchiidae</taxon>
        <taxon>Clonorchis</taxon>
    </lineage>
</organism>
<name>A0A419Q7T2_CLOSI</name>
<proteinExistence type="inferred from homology"/>
<evidence type="ECO:0000256" key="4">
    <source>
        <dbReference type="ARBA" id="ARBA00011775"/>
    </source>
</evidence>
<comment type="subunit">
    <text evidence="4">Oligomeric complex that consists of at least the alpha, beta, beta', gamma, delta, epsilon and zeta subunits.</text>
</comment>
<dbReference type="Gene3D" id="1.25.40.10">
    <property type="entry name" value="Tetratricopeptide repeat domain"/>
    <property type="match status" value="1"/>
</dbReference>
<keyword evidence="11" id="KW-0472">Membrane</keyword>
<evidence type="ECO:0000256" key="7">
    <source>
        <dbReference type="ARBA" id="ARBA00022490"/>
    </source>
</evidence>
<evidence type="ECO:0000256" key="1">
    <source>
        <dbReference type="ARBA" id="ARBA00004255"/>
    </source>
</evidence>
<dbReference type="InParanoid" id="A0A419Q7T2"/>
<keyword evidence="10" id="KW-0333">Golgi apparatus</keyword>
<evidence type="ECO:0000256" key="8">
    <source>
        <dbReference type="ARBA" id="ARBA00022892"/>
    </source>
</evidence>
<keyword evidence="7" id="KW-0963">Cytoplasm</keyword>